<evidence type="ECO:0000313" key="3">
    <source>
        <dbReference type="EMBL" id="MEM5499163.1"/>
    </source>
</evidence>
<dbReference type="EMBL" id="JBBMQS010000011">
    <property type="protein sequence ID" value="MEM5499163.1"/>
    <property type="molecule type" value="Genomic_DNA"/>
</dbReference>
<name>A0ABU9SZ60_9ALTE</name>
<evidence type="ECO:0000313" key="4">
    <source>
        <dbReference type="Proteomes" id="UP001461163"/>
    </source>
</evidence>
<protein>
    <submittedName>
        <fullName evidence="3">Cupredoxin domain-containing protein</fullName>
    </submittedName>
</protein>
<dbReference type="RefSeq" id="WP_033186509.1">
    <property type="nucleotide sequence ID" value="NZ_JBBMQS010000011.1"/>
</dbReference>
<feature type="chain" id="PRO_5045139858" evidence="1">
    <location>
        <begin position="22"/>
        <end position="117"/>
    </location>
</feature>
<proteinExistence type="predicted"/>
<dbReference type="Gene3D" id="2.60.40.420">
    <property type="entry name" value="Cupredoxins - blue copper proteins"/>
    <property type="match status" value="1"/>
</dbReference>
<keyword evidence="1" id="KW-0732">Signal</keyword>
<dbReference type="InterPro" id="IPR028096">
    <property type="entry name" value="EfeO_Cupredoxin"/>
</dbReference>
<dbReference type="Proteomes" id="UP001461163">
    <property type="component" value="Unassembled WGS sequence"/>
</dbReference>
<accession>A0ABU9SZ60</accession>
<dbReference type="Pfam" id="PF13473">
    <property type="entry name" value="Cupredoxin_1"/>
    <property type="match status" value="1"/>
</dbReference>
<comment type="caution">
    <text evidence="3">The sequence shown here is derived from an EMBL/GenBank/DDBJ whole genome shotgun (WGS) entry which is preliminary data.</text>
</comment>
<organism evidence="3 4">
    <name type="scientific">Paraglaciecola mesophila</name>
    <dbReference type="NCBI Taxonomy" id="197222"/>
    <lineage>
        <taxon>Bacteria</taxon>
        <taxon>Pseudomonadati</taxon>
        <taxon>Pseudomonadota</taxon>
        <taxon>Gammaproteobacteria</taxon>
        <taxon>Alteromonadales</taxon>
        <taxon>Alteromonadaceae</taxon>
        <taxon>Paraglaciecola</taxon>
    </lineage>
</organism>
<evidence type="ECO:0000256" key="1">
    <source>
        <dbReference type="SAM" id="SignalP"/>
    </source>
</evidence>
<gene>
    <name evidence="3" type="ORF">WNY77_17260</name>
</gene>
<reference evidence="3 4" key="1">
    <citation type="submission" date="2024-03" db="EMBL/GenBank/DDBJ databases">
        <title>Community enrichment and isolation of bacterial strains for fucoidan degradation.</title>
        <authorList>
            <person name="Sichert A."/>
        </authorList>
    </citation>
    <scope>NUCLEOTIDE SEQUENCE [LARGE SCALE GENOMIC DNA]</scope>
    <source>
        <strain evidence="3 4">AS12</strain>
    </source>
</reference>
<dbReference type="InterPro" id="IPR008972">
    <property type="entry name" value="Cupredoxin"/>
</dbReference>
<sequence length="117" mass="13233">MQKYRYCLTIILLIYSASAFALPEITITIRDHLFYPSEVLVPSGQKIKLVFINQDPTPEEIDSFELNREKVVFGNAKANVYIGPLEEGEYHFFGEFHPSSAVGKVIVISPEAYANAY</sequence>
<evidence type="ECO:0000259" key="2">
    <source>
        <dbReference type="Pfam" id="PF13473"/>
    </source>
</evidence>
<keyword evidence="4" id="KW-1185">Reference proteome</keyword>
<feature type="domain" description="EfeO-type cupredoxin-like" evidence="2">
    <location>
        <begin position="10"/>
        <end position="107"/>
    </location>
</feature>
<feature type="signal peptide" evidence="1">
    <location>
        <begin position="1"/>
        <end position="21"/>
    </location>
</feature>
<dbReference type="SUPFAM" id="SSF49503">
    <property type="entry name" value="Cupredoxins"/>
    <property type="match status" value="1"/>
</dbReference>